<dbReference type="WBParaSite" id="JU765_v2.g629.t1">
    <property type="protein sequence ID" value="JU765_v2.g629.t1"/>
    <property type="gene ID" value="JU765_v2.g629"/>
</dbReference>
<sequence>MALNLPRLVLRVPARRVVAQRHSSGGFYGSNNFDDFKKGMVQGVKTSESTTVTWKRIFYIASIPCILMTLYAAYREHEHHMHQPRKDHIEYPYLNIRNKPFPWGDGNHSLFHNPTEQYVPGNPIMLVLMYLSLNLQTNNHFCLFDLII</sequence>
<name>A0AC34REQ0_9BILA</name>
<dbReference type="Proteomes" id="UP000887576">
    <property type="component" value="Unplaced"/>
</dbReference>
<organism evidence="1 2">
    <name type="scientific">Panagrolaimus sp. JU765</name>
    <dbReference type="NCBI Taxonomy" id="591449"/>
    <lineage>
        <taxon>Eukaryota</taxon>
        <taxon>Metazoa</taxon>
        <taxon>Ecdysozoa</taxon>
        <taxon>Nematoda</taxon>
        <taxon>Chromadorea</taxon>
        <taxon>Rhabditida</taxon>
        <taxon>Tylenchina</taxon>
        <taxon>Panagrolaimomorpha</taxon>
        <taxon>Panagrolaimoidea</taxon>
        <taxon>Panagrolaimidae</taxon>
        <taxon>Panagrolaimus</taxon>
    </lineage>
</organism>
<evidence type="ECO:0000313" key="2">
    <source>
        <dbReference type="WBParaSite" id="JU765_v2.g629.t1"/>
    </source>
</evidence>
<proteinExistence type="predicted"/>
<evidence type="ECO:0000313" key="1">
    <source>
        <dbReference type="Proteomes" id="UP000887576"/>
    </source>
</evidence>
<protein>
    <submittedName>
        <fullName evidence="2">Cytochrome c oxidase subunit</fullName>
    </submittedName>
</protein>
<reference evidence="2" key="1">
    <citation type="submission" date="2022-11" db="UniProtKB">
        <authorList>
            <consortium name="WormBaseParasite"/>
        </authorList>
    </citation>
    <scope>IDENTIFICATION</scope>
</reference>
<accession>A0AC34REQ0</accession>